<protein>
    <submittedName>
        <fullName evidence="2">Cellulose biosynthesis protein BcsN</fullName>
    </submittedName>
</protein>
<dbReference type="InterPro" id="IPR031482">
    <property type="entry name" value="CBP_BcsN"/>
</dbReference>
<gene>
    <name evidence="2" type="primary">bcsN</name>
    <name evidence="2" type="ORF">FNA46_01190</name>
</gene>
<dbReference type="Pfam" id="PF17038">
    <property type="entry name" value="CBP_BcsN"/>
    <property type="match status" value="1"/>
</dbReference>
<evidence type="ECO:0000256" key="1">
    <source>
        <dbReference type="SAM" id="MobiDB-lite"/>
    </source>
</evidence>
<comment type="caution">
    <text evidence="2">The sequence shown here is derived from an EMBL/GenBank/DDBJ whole genome shotgun (WGS) entry which is preliminary data.</text>
</comment>
<name>A0A549THT0_9HYPH</name>
<reference evidence="2 3" key="1">
    <citation type="submission" date="2019-07" db="EMBL/GenBank/DDBJ databases">
        <title>Ln-dependent methylotrophs.</title>
        <authorList>
            <person name="Tani A."/>
        </authorList>
    </citation>
    <scope>NUCLEOTIDE SEQUENCE [LARGE SCALE GENOMIC DNA]</scope>
    <source>
        <strain evidence="2 3">SM12</strain>
    </source>
</reference>
<dbReference type="AlphaFoldDB" id="A0A549THT0"/>
<evidence type="ECO:0000313" key="2">
    <source>
        <dbReference type="EMBL" id="TRL42631.1"/>
    </source>
</evidence>
<sequence>MPPPGSFAMVGVVQQDYSNGLEQTVWLTTSSSVTGQNYLKVRYTGGISKAGRPSMDYSPITPQTLRREMIVAAPGVRLAANTNFLRNAYGPIGYASGRSSSGDTCLYGWQQIRSRAAPSGIGRDFGMIQVRARLCDHTASERDLLHVMYGYTVTGTFPGEIWNPYGSAEPVSPLMAYAGRQVLPPDPVVPATYAFGVNTSMERAIARQPAMAATTATVRTTPRKTPAAVTEPQRPEITIPLPDALTGSSTGTTGKADTKAGPAETQPSARPNAAQAPLPLLPMPDCLASEPGGTGCSARQ</sequence>
<dbReference type="RefSeq" id="WP_142880512.1">
    <property type="nucleotide sequence ID" value="NZ_VJMG01000004.1"/>
</dbReference>
<accession>A0A549THT0</accession>
<feature type="compositionally biased region" description="Low complexity" evidence="1">
    <location>
        <begin position="246"/>
        <end position="261"/>
    </location>
</feature>
<organism evidence="2 3">
    <name type="scientific">Rhizobium straminoryzae</name>
    <dbReference type="NCBI Taxonomy" id="1387186"/>
    <lineage>
        <taxon>Bacteria</taxon>
        <taxon>Pseudomonadati</taxon>
        <taxon>Pseudomonadota</taxon>
        <taxon>Alphaproteobacteria</taxon>
        <taxon>Hyphomicrobiales</taxon>
        <taxon>Rhizobiaceae</taxon>
        <taxon>Rhizobium/Agrobacterium group</taxon>
        <taxon>Rhizobium</taxon>
    </lineage>
</organism>
<keyword evidence="3" id="KW-1185">Reference proteome</keyword>
<proteinExistence type="predicted"/>
<evidence type="ECO:0000313" key="3">
    <source>
        <dbReference type="Proteomes" id="UP000316801"/>
    </source>
</evidence>
<feature type="compositionally biased region" description="Low complexity" evidence="1">
    <location>
        <begin position="219"/>
        <end position="228"/>
    </location>
</feature>
<dbReference type="EMBL" id="VJMG01000004">
    <property type="protein sequence ID" value="TRL42631.1"/>
    <property type="molecule type" value="Genomic_DNA"/>
</dbReference>
<dbReference type="Proteomes" id="UP000316801">
    <property type="component" value="Unassembled WGS sequence"/>
</dbReference>
<feature type="region of interest" description="Disordered" evidence="1">
    <location>
        <begin position="219"/>
        <end position="300"/>
    </location>
</feature>